<dbReference type="InterPro" id="IPR013857">
    <property type="entry name" value="NADH-UbQ_OxRdtase-assoc_prot30"/>
</dbReference>
<dbReference type="InterPro" id="IPR039131">
    <property type="entry name" value="NDUFAF1"/>
</dbReference>
<keyword evidence="5" id="KW-1185">Reference proteome</keyword>
<name>A0A9N9W8P3_9NEOP</name>
<reference evidence="4" key="2">
    <citation type="submission" date="2022-10" db="EMBL/GenBank/DDBJ databases">
        <authorList>
            <consortium name="ENA_rothamsted_submissions"/>
            <consortium name="culmorum"/>
            <person name="King R."/>
        </authorList>
    </citation>
    <scope>NUCLEOTIDE SEQUENCE</scope>
</reference>
<evidence type="ECO:0000313" key="5">
    <source>
        <dbReference type="Proteomes" id="UP001153714"/>
    </source>
</evidence>
<evidence type="ECO:0000256" key="2">
    <source>
        <dbReference type="SAM" id="Phobius"/>
    </source>
</evidence>
<dbReference type="GO" id="GO:0051082">
    <property type="term" value="F:unfolded protein binding"/>
    <property type="evidence" value="ECO:0007669"/>
    <property type="project" value="TreeGrafter"/>
</dbReference>
<evidence type="ECO:0000313" key="4">
    <source>
        <dbReference type="EMBL" id="CAG9784491.1"/>
    </source>
</evidence>
<dbReference type="OrthoDB" id="426386at2759"/>
<reference evidence="4" key="1">
    <citation type="submission" date="2021-12" db="EMBL/GenBank/DDBJ databases">
        <authorList>
            <person name="King R."/>
        </authorList>
    </citation>
    <scope>NUCLEOTIDE SEQUENCE</scope>
</reference>
<dbReference type="EMBL" id="OU893343">
    <property type="protein sequence ID" value="CAG9784491.1"/>
    <property type="molecule type" value="Genomic_DNA"/>
</dbReference>
<dbReference type="InterPro" id="IPR008979">
    <property type="entry name" value="Galactose-bd-like_sf"/>
</dbReference>
<gene>
    <name evidence="4" type="ORF">DIATSA_LOCUS2583</name>
</gene>
<evidence type="ECO:0000259" key="3">
    <source>
        <dbReference type="Pfam" id="PF08547"/>
    </source>
</evidence>
<dbReference type="GO" id="GO:0010257">
    <property type="term" value="P:NADH dehydrogenase complex assembly"/>
    <property type="evidence" value="ECO:0007669"/>
    <property type="project" value="TreeGrafter"/>
</dbReference>
<organism evidence="4 5">
    <name type="scientific">Diatraea saccharalis</name>
    <name type="common">sugarcane borer</name>
    <dbReference type="NCBI Taxonomy" id="40085"/>
    <lineage>
        <taxon>Eukaryota</taxon>
        <taxon>Metazoa</taxon>
        <taxon>Ecdysozoa</taxon>
        <taxon>Arthropoda</taxon>
        <taxon>Hexapoda</taxon>
        <taxon>Insecta</taxon>
        <taxon>Pterygota</taxon>
        <taxon>Neoptera</taxon>
        <taxon>Endopterygota</taxon>
        <taxon>Lepidoptera</taxon>
        <taxon>Glossata</taxon>
        <taxon>Ditrysia</taxon>
        <taxon>Pyraloidea</taxon>
        <taxon>Crambidae</taxon>
        <taxon>Crambinae</taxon>
        <taxon>Diatraea</taxon>
    </lineage>
</organism>
<keyword evidence="2" id="KW-1133">Transmembrane helix</keyword>
<keyword evidence="2" id="KW-0472">Membrane</keyword>
<feature type="domain" description="NADH:ubiquinone oxidoreductase intermediate-associated protein 30" evidence="3">
    <location>
        <begin position="33"/>
        <end position="200"/>
    </location>
</feature>
<proteinExistence type="inferred from homology"/>
<feature type="transmembrane region" description="Helical" evidence="2">
    <location>
        <begin position="6"/>
        <end position="22"/>
    </location>
</feature>
<dbReference type="PANTHER" id="PTHR13194:SF19">
    <property type="entry name" value="NAD(P)-BINDING ROSSMANN-FOLD SUPERFAMILY PROTEIN"/>
    <property type="match status" value="1"/>
</dbReference>
<comment type="similarity">
    <text evidence="1">Belongs to the CIA30 family.</text>
</comment>
<dbReference type="Proteomes" id="UP001153714">
    <property type="component" value="Chromosome 12"/>
</dbReference>
<dbReference type="Pfam" id="PF08547">
    <property type="entry name" value="CIA30"/>
    <property type="match status" value="1"/>
</dbReference>
<dbReference type="AlphaFoldDB" id="A0A9N9W8P3"/>
<protein>
    <recommendedName>
        <fullName evidence="3">NADH:ubiquinone oxidoreductase intermediate-associated protein 30 domain-containing protein</fullName>
    </recommendedName>
</protein>
<keyword evidence="2" id="KW-0812">Transmembrane</keyword>
<dbReference type="SUPFAM" id="SSF49785">
    <property type="entry name" value="Galactose-binding domain-like"/>
    <property type="match status" value="1"/>
</dbReference>
<accession>A0A9N9W8P3</accession>
<dbReference type="PANTHER" id="PTHR13194">
    <property type="entry name" value="COMPLEX I INTERMEDIATE-ASSOCIATED PROTEIN 30"/>
    <property type="match status" value="1"/>
</dbReference>
<evidence type="ECO:0000256" key="1">
    <source>
        <dbReference type="ARBA" id="ARBA00007884"/>
    </source>
</evidence>
<sequence length="206" mass="23790">MYFFCNIYIILSIFISFLNIYRSDAMVAEQYLFDFTKSDGVDIWQEQSDTVRDVGMSKAVFVLHQNLGFRRAIFFALLNPQPNGAGFAGIRAIKRFNLTGHTMLQIRCRGQGQYNGYKMVLRHKDLNDEPNYSFEQNFQAPKDEFEVKNLLFTDFKAYYRGKRVNNNETLDTSQISSLGIQVYGGVYQPVKQKGPATLEIDWIKAV</sequence>